<comment type="catalytic activity">
    <reaction evidence="4">
        <text>Exonucleolytic cleavage in the 3'- to 5'-direction to yield nucleoside 5'-phosphates.</text>
        <dbReference type="EC" id="3.1.13.1"/>
    </reaction>
</comment>
<dbReference type="Pfam" id="PF00575">
    <property type="entry name" value="S1"/>
    <property type="match status" value="1"/>
</dbReference>
<dbReference type="Pfam" id="PF08206">
    <property type="entry name" value="OB_RNB"/>
    <property type="match status" value="1"/>
</dbReference>
<dbReference type="Proteomes" id="UP001304300">
    <property type="component" value="Chromosome"/>
</dbReference>
<dbReference type="SMART" id="SM00955">
    <property type="entry name" value="RNB"/>
    <property type="match status" value="1"/>
</dbReference>
<comment type="subcellular location">
    <subcellularLocation>
        <location evidence="4">Cytoplasm</location>
    </subcellularLocation>
</comment>
<dbReference type="GO" id="GO:0003723">
    <property type="term" value="F:RNA binding"/>
    <property type="evidence" value="ECO:0007669"/>
    <property type="project" value="UniProtKB-UniRule"/>
</dbReference>
<organism evidence="8 9">
    <name type="scientific">Rubellicoccus peritrichatus</name>
    <dbReference type="NCBI Taxonomy" id="3080537"/>
    <lineage>
        <taxon>Bacteria</taxon>
        <taxon>Pseudomonadati</taxon>
        <taxon>Verrucomicrobiota</taxon>
        <taxon>Opitutia</taxon>
        <taxon>Puniceicoccales</taxon>
        <taxon>Cerasicoccaceae</taxon>
        <taxon>Rubellicoccus</taxon>
    </lineage>
</organism>
<feature type="coiled-coil region" evidence="5">
    <location>
        <begin position="21"/>
        <end position="48"/>
    </location>
</feature>
<dbReference type="PROSITE" id="PS50126">
    <property type="entry name" value="S1"/>
    <property type="match status" value="1"/>
</dbReference>
<feature type="region of interest" description="Disordered" evidence="6">
    <location>
        <begin position="754"/>
        <end position="809"/>
    </location>
</feature>
<dbReference type="HAMAP" id="MF_01895">
    <property type="entry name" value="RNase_R"/>
    <property type="match status" value="1"/>
</dbReference>
<dbReference type="AlphaFoldDB" id="A0AAQ3LCS8"/>
<evidence type="ECO:0000256" key="4">
    <source>
        <dbReference type="HAMAP-Rule" id="MF_01895"/>
    </source>
</evidence>
<name>A0AAQ3LCS8_9BACT</name>
<dbReference type="InterPro" id="IPR040476">
    <property type="entry name" value="CSD2"/>
</dbReference>
<keyword evidence="9" id="KW-1185">Reference proteome</keyword>
<dbReference type="GO" id="GO:0005829">
    <property type="term" value="C:cytosol"/>
    <property type="evidence" value="ECO:0007669"/>
    <property type="project" value="TreeGrafter"/>
</dbReference>
<dbReference type="GO" id="GO:0008859">
    <property type="term" value="F:exoribonuclease II activity"/>
    <property type="evidence" value="ECO:0007669"/>
    <property type="project" value="UniProtKB-UniRule"/>
</dbReference>
<evidence type="ECO:0000256" key="1">
    <source>
        <dbReference type="ARBA" id="ARBA00022722"/>
    </source>
</evidence>
<dbReference type="Gene3D" id="2.40.50.140">
    <property type="entry name" value="Nucleic acid-binding proteins"/>
    <property type="match status" value="1"/>
</dbReference>
<dbReference type="CDD" id="cd04471">
    <property type="entry name" value="S1_RNase_R"/>
    <property type="match status" value="1"/>
</dbReference>
<dbReference type="InterPro" id="IPR013223">
    <property type="entry name" value="RNase_B_OB_dom"/>
</dbReference>
<keyword evidence="1 4" id="KW-0540">Nuclease</keyword>
<accession>A0AAQ3LCS8</accession>
<feature type="compositionally biased region" description="Basic residues" evidence="6">
    <location>
        <begin position="768"/>
        <end position="777"/>
    </location>
</feature>
<evidence type="ECO:0000256" key="2">
    <source>
        <dbReference type="ARBA" id="ARBA00022801"/>
    </source>
</evidence>
<comment type="function">
    <text evidence="4">3'-5' exoribonuclease that releases 5'-nucleoside monophosphates and is involved in maturation of structured RNAs.</text>
</comment>
<reference evidence="8 9" key="1">
    <citation type="submission" date="2023-10" db="EMBL/GenBank/DDBJ databases">
        <title>Rubellicoccus peritrichatus gen. nov., sp. nov., isolated from an algae of coral reef tank.</title>
        <authorList>
            <person name="Luo J."/>
        </authorList>
    </citation>
    <scope>NUCLEOTIDE SEQUENCE [LARGE SCALE GENOMIC DNA]</scope>
    <source>
        <strain evidence="8 9">CR14</strain>
    </source>
</reference>
<protein>
    <recommendedName>
        <fullName evidence="4">Ribonuclease R</fullName>
        <shortName evidence="4">RNase R</shortName>
        <ecNumber evidence="4">3.1.13.1</ecNumber>
    </recommendedName>
</protein>
<comment type="similarity">
    <text evidence="4">Belongs to the RNR ribonuclease family. RNase R subfamily.</text>
</comment>
<gene>
    <name evidence="4" type="primary">rnr</name>
    <name evidence="8" type="ORF">RZN69_08370</name>
</gene>
<dbReference type="InterPro" id="IPR001900">
    <property type="entry name" value="RNase_II/R"/>
</dbReference>
<proteinExistence type="inferred from homology"/>
<keyword evidence="4" id="KW-0963">Cytoplasm</keyword>
<dbReference type="GO" id="GO:0006402">
    <property type="term" value="P:mRNA catabolic process"/>
    <property type="evidence" value="ECO:0007669"/>
    <property type="project" value="TreeGrafter"/>
</dbReference>
<keyword evidence="4" id="KW-0694">RNA-binding</keyword>
<dbReference type="Pfam" id="PF17876">
    <property type="entry name" value="CSD2"/>
    <property type="match status" value="1"/>
</dbReference>
<dbReference type="PANTHER" id="PTHR23355">
    <property type="entry name" value="RIBONUCLEASE"/>
    <property type="match status" value="1"/>
</dbReference>
<dbReference type="RefSeq" id="WP_317835644.1">
    <property type="nucleotide sequence ID" value="NZ_CP136920.1"/>
</dbReference>
<dbReference type="InterPro" id="IPR011805">
    <property type="entry name" value="RNase_R"/>
</dbReference>
<dbReference type="Pfam" id="PF00773">
    <property type="entry name" value="RNB"/>
    <property type="match status" value="1"/>
</dbReference>
<dbReference type="InterPro" id="IPR003029">
    <property type="entry name" value="S1_domain"/>
</dbReference>
<dbReference type="InterPro" id="IPR050180">
    <property type="entry name" value="RNR_Ribonuclease"/>
</dbReference>
<dbReference type="InterPro" id="IPR012340">
    <property type="entry name" value="NA-bd_OB-fold"/>
</dbReference>
<evidence type="ECO:0000256" key="3">
    <source>
        <dbReference type="ARBA" id="ARBA00022839"/>
    </source>
</evidence>
<feature type="domain" description="S1 motif" evidence="7">
    <location>
        <begin position="667"/>
        <end position="748"/>
    </location>
</feature>
<feature type="compositionally biased region" description="Basic residues" evidence="6">
    <location>
        <begin position="787"/>
        <end position="809"/>
    </location>
</feature>
<evidence type="ECO:0000313" key="9">
    <source>
        <dbReference type="Proteomes" id="UP001304300"/>
    </source>
</evidence>
<dbReference type="PANTHER" id="PTHR23355:SF9">
    <property type="entry name" value="DIS3-LIKE EXONUCLEASE 2"/>
    <property type="match status" value="1"/>
</dbReference>
<dbReference type="EC" id="3.1.13.1" evidence="4"/>
<evidence type="ECO:0000256" key="6">
    <source>
        <dbReference type="SAM" id="MobiDB-lite"/>
    </source>
</evidence>
<evidence type="ECO:0000256" key="5">
    <source>
        <dbReference type="SAM" id="Coils"/>
    </source>
</evidence>
<evidence type="ECO:0000313" key="8">
    <source>
        <dbReference type="EMBL" id="WOO43106.1"/>
    </source>
</evidence>
<dbReference type="SMART" id="SM00316">
    <property type="entry name" value="S1"/>
    <property type="match status" value="1"/>
</dbReference>
<keyword evidence="2 4" id="KW-0378">Hydrolase</keyword>
<dbReference type="KEGG" id="puo:RZN69_08370"/>
<sequence length="809" mass="93245">MPLDQRILEHLRHPDYVPQTAEELDKALELTKAERRSYKRMLHKLLDEGIIAKVKRDKFVLPKDADLVSGEIRFRQSGSAVLVPDQPDGETLQILAEDTGVALHGDKVLVRLQEEPKWRMRKRERRGQAKEPMARVLRILKRKNTTVIGTLKRSRLFHFVIPDDPRINQDILVPPPEDCELTPKPAVEDKVVVRLHEWKQRHMNPEGEISEILGKAHEPFAEFKALLHKFHLDTDFPDAVMREVESIGDKVTNKDIGNRRDMRDIFTLTIDPDDAKDFDDALSIESLPNGGTRVGVHIADVSHYVKSGTELDREARNRGNSTYLVGCVIPMLPHALSNGICSLVEAEGRLTKTVFLDFDSEQHHIDTHFANTVICSNKRLTYKQAFACMTKDDLDAIRGTPMPPSHQTGSTGRPLSQVDDKELTKIRDTIKHFWKIASLLRKKRYKAGSLELDMPEVKIYVDEKGYADRMETTEHDESHQLIEEFMLAANEAVARAYFEQGMPTLSRVHDEPDPEKLLELRDQMTLAGIAIGDLTNRKEVMRMLKKIKPHPQAYTLKLSFLRSMKQACYRPAYDGHYGLAKQFYLHYTSPIRRYSDLVVHRQFDWYACKKKLKTAPRRSPKPYTPGDLEGIGQHLSITERNSQEAERESVKIKLLEFFDREVKKEKKSIFDAVILDVKNHGLFVELTESMAFGLVHISTLQDDLYRISDDGTSLVGRRQRKRYYLGQTVQVVTERVDRFKRQIDFRIIGDKTPPKEERSFAGAVQKTQYKRQSKRKKAQAELERLRAKPPKKTHRKGKSGNPSKRRRKK</sequence>
<dbReference type="SUPFAM" id="SSF50249">
    <property type="entry name" value="Nucleic acid-binding proteins"/>
    <property type="match status" value="3"/>
</dbReference>
<dbReference type="EMBL" id="CP136920">
    <property type="protein sequence ID" value="WOO43106.1"/>
    <property type="molecule type" value="Genomic_DNA"/>
</dbReference>
<keyword evidence="3 4" id="KW-0269">Exonuclease</keyword>
<evidence type="ECO:0000259" key="7">
    <source>
        <dbReference type="PROSITE" id="PS50126"/>
    </source>
</evidence>
<keyword evidence="5" id="KW-0175">Coiled coil</keyword>